<reference evidence="2" key="2">
    <citation type="submission" date="2011-03" db="EMBL/GenBank/DDBJ databases">
        <title>The complete genome of Desulfobacca acetoxidans DSM 11109.</title>
        <authorList>
            <consortium name="US DOE Joint Genome Institute (JGI-PGF)"/>
            <person name="Lucas S."/>
            <person name="Copeland A."/>
            <person name="Lapidus A."/>
            <person name="Bruce D."/>
            <person name="Goodwin L."/>
            <person name="Pitluck S."/>
            <person name="Peters L."/>
            <person name="Kyrpides N."/>
            <person name="Mavromatis K."/>
            <person name="Ivanova N."/>
            <person name="Ovchinnikova G."/>
            <person name="Teshima H."/>
            <person name="Detter J.C."/>
            <person name="Han C."/>
            <person name="Land M."/>
            <person name="Hauser L."/>
            <person name="Markowitz V."/>
            <person name="Cheng J.-F."/>
            <person name="Hugenholtz P."/>
            <person name="Woyke T."/>
            <person name="Wu D."/>
            <person name="Spring S."/>
            <person name="Schueler E."/>
            <person name="Brambilla E."/>
            <person name="Klenk H.-P."/>
            <person name="Eisen J.A."/>
        </authorList>
    </citation>
    <scope>NUCLEOTIDE SEQUENCE [LARGE SCALE GENOMIC DNA]</scope>
    <source>
        <strain evidence="2">ATCC 700848 / DSM 11109 / ASRB2</strain>
    </source>
</reference>
<organism evidence="1 2">
    <name type="scientific">Desulfobacca acetoxidans (strain ATCC 700848 / DSM 11109 / ASRB2)</name>
    <dbReference type="NCBI Taxonomy" id="880072"/>
    <lineage>
        <taxon>Bacteria</taxon>
        <taxon>Pseudomonadati</taxon>
        <taxon>Thermodesulfobacteriota</taxon>
        <taxon>Desulfobaccia</taxon>
        <taxon>Desulfobaccales</taxon>
        <taxon>Desulfobaccaceae</taxon>
        <taxon>Desulfobacca</taxon>
    </lineage>
</organism>
<protein>
    <submittedName>
        <fullName evidence="1">Uncharacterized protein</fullName>
    </submittedName>
</protein>
<sequence length="191" mass="21924">MHIYKSNLEQSEDENGLDSPIILVTDPSALLDTRGIRSCFKNPEEESQIDKIDENFDRLAEQTVNIGEFSSPIIKFPSISHRRNHMVSLQKWQGYVLIVTDNSLLVRLVDLSKNGGDEEAEIPIEEISDDDKDLIRPGAIFYWSIGYLDSYSGQRSRVSVIRFQRLPSWSKEEIDAAKREAEHLQEAITWK</sequence>
<dbReference type="EMBL" id="CP002629">
    <property type="protein sequence ID" value="AEB09814.1"/>
    <property type="molecule type" value="Genomic_DNA"/>
</dbReference>
<evidence type="ECO:0000313" key="2">
    <source>
        <dbReference type="Proteomes" id="UP000000483"/>
    </source>
</evidence>
<gene>
    <name evidence="1" type="ordered locus">Desac_1982</name>
</gene>
<dbReference type="Proteomes" id="UP000000483">
    <property type="component" value="Chromosome"/>
</dbReference>
<dbReference type="eggNOG" id="ENOG5033FN2">
    <property type="taxonomic scope" value="Bacteria"/>
</dbReference>
<dbReference type="AlphaFoldDB" id="F2ND90"/>
<dbReference type="KEGG" id="dao:Desac_1982"/>
<evidence type="ECO:0000313" key="1">
    <source>
        <dbReference type="EMBL" id="AEB09814.1"/>
    </source>
</evidence>
<dbReference type="STRING" id="880072.Desac_1982"/>
<name>F2ND90_DESAR</name>
<accession>F2ND90</accession>
<proteinExistence type="predicted"/>
<dbReference type="RefSeq" id="WP_013706923.1">
    <property type="nucleotide sequence ID" value="NC_015388.1"/>
</dbReference>
<keyword evidence="2" id="KW-1185">Reference proteome</keyword>
<dbReference type="HOGENOM" id="CLU_1419421_0_0_7"/>
<reference evidence="1 2" key="1">
    <citation type="journal article" date="2011" name="Stand. Genomic Sci.">
        <title>Complete genome sequence of the acetate-degrading sulfate reducer Desulfobacca acetoxidans type strain (ASRB2).</title>
        <authorList>
            <person name="Goker M."/>
            <person name="Teshima H."/>
            <person name="Lapidus A."/>
            <person name="Nolan M."/>
            <person name="Lucas S."/>
            <person name="Hammon N."/>
            <person name="Deshpande S."/>
            <person name="Cheng J.F."/>
            <person name="Tapia R."/>
            <person name="Han C."/>
            <person name="Goodwin L."/>
            <person name="Pitluck S."/>
            <person name="Huntemann M."/>
            <person name="Liolios K."/>
            <person name="Ivanova N."/>
            <person name="Pagani I."/>
            <person name="Mavromatis K."/>
            <person name="Ovchinikova G."/>
            <person name="Pati A."/>
            <person name="Chen A."/>
            <person name="Palaniappan K."/>
            <person name="Land M."/>
            <person name="Hauser L."/>
            <person name="Brambilla E.M."/>
            <person name="Rohde M."/>
            <person name="Spring S."/>
            <person name="Detter J.C."/>
            <person name="Woyke T."/>
            <person name="Bristow J."/>
            <person name="Eisen J.A."/>
            <person name="Markowitz V."/>
            <person name="Hugenholtz P."/>
            <person name="Kyrpides N.C."/>
            <person name="Klenk H.P."/>
        </authorList>
    </citation>
    <scope>NUCLEOTIDE SEQUENCE [LARGE SCALE GENOMIC DNA]</scope>
    <source>
        <strain evidence="2">ATCC 700848 / DSM 11109 / ASRB2</strain>
    </source>
</reference>
<dbReference type="OrthoDB" id="5526299at2"/>